<sequence>MARVIDYNAKQPRRRFNLSRATTIPHSPTRLRLARIRLNTGSSSNMSRNRVELIGTVGVRGVTGISQLLFRIFRNGTEIFNTRQGVESAGSERNYTVTFQAIDRNVSGTHTYTLTVENLTSGTTAQVVGPVSFSGLSIRRSRTTSS</sequence>
<proteinExistence type="predicted"/>
<dbReference type="Proteomes" id="UP001164803">
    <property type="component" value="Chromosome"/>
</dbReference>
<keyword evidence="2" id="KW-1185">Reference proteome</keyword>
<accession>A0ABY6Z1J6</accession>
<gene>
    <name evidence="1" type="ORF">NZD86_18610</name>
</gene>
<evidence type="ECO:0000313" key="2">
    <source>
        <dbReference type="Proteomes" id="UP001164803"/>
    </source>
</evidence>
<name>A0ABY6Z1J6_9BACL</name>
<reference evidence="1" key="1">
    <citation type="submission" date="2022-08" db="EMBL/GenBank/DDBJ databases">
        <title>Alicyclobacillus dauci DSM2870, complete genome.</title>
        <authorList>
            <person name="Wang Q."/>
            <person name="Cai R."/>
            <person name="Wang Z."/>
        </authorList>
    </citation>
    <scope>NUCLEOTIDE SEQUENCE</scope>
    <source>
        <strain evidence="1">DSM 28700</strain>
    </source>
</reference>
<protein>
    <submittedName>
        <fullName evidence="1">Exosporium protein C</fullName>
    </submittedName>
</protein>
<dbReference type="EMBL" id="CP104064">
    <property type="protein sequence ID" value="WAH36231.1"/>
    <property type="molecule type" value="Genomic_DNA"/>
</dbReference>
<evidence type="ECO:0000313" key="1">
    <source>
        <dbReference type="EMBL" id="WAH36231.1"/>
    </source>
</evidence>
<organism evidence="1 2">
    <name type="scientific">Alicyclobacillus dauci</name>
    <dbReference type="NCBI Taxonomy" id="1475485"/>
    <lineage>
        <taxon>Bacteria</taxon>
        <taxon>Bacillati</taxon>
        <taxon>Bacillota</taxon>
        <taxon>Bacilli</taxon>
        <taxon>Bacillales</taxon>
        <taxon>Alicyclobacillaceae</taxon>
        <taxon>Alicyclobacillus</taxon>
    </lineage>
</organism>
<dbReference type="RefSeq" id="WP_268043554.1">
    <property type="nucleotide sequence ID" value="NZ_CP104064.1"/>
</dbReference>